<sequence length="139" mass="14683">MCDGASLVSGDKAPWDVRRGPVEGEPSGKTYITTYVQLRVTVSCTGGNWQMSMAAAGGEWVRVAPLGDAGPFGPYAKDQILTFAFSWPEGPNADATVPAHVLINGLDIGFEARNWAQVDTTWAGPTLGEPTMTFPPPAS</sequence>
<reference evidence="2" key="1">
    <citation type="submission" date="2020-05" db="EMBL/GenBank/DDBJ databases">
        <authorList>
            <person name="Chiriac C."/>
            <person name="Salcher M."/>
            <person name="Ghai R."/>
            <person name="Kavagutti S V."/>
        </authorList>
    </citation>
    <scope>NUCLEOTIDE SEQUENCE</scope>
</reference>
<evidence type="ECO:0000256" key="1">
    <source>
        <dbReference type="SAM" id="MobiDB-lite"/>
    </source>
</evidence>
<evidence type="ECO:0000313" key="2">
    <source>
        <dbReference type="EMBL" id="CAB4920318.1"/>
    </source>
</evidence>
<name>A0A6J7HLU7_9ZZZZ</name>
<feature type="region of interest" description="Disordered" evidence="1">
    <location>
        <begin position="1"/>
        <end position="23"/>
    </location>
</feature>
<accession>A0A6J7HLU7</accession>
<dbReference type="AlphaFoldDB" id="A0A6J7HLU7"/>
<proteinExistence type="predicted"/>
<feature type="compositionally biased region" description="Basic and acidic residues" evidence="1">
    <location>
        <begin position="13"/>
        <end position="22"/>
    </location>
</feature>
<gene>
    <name evidence="2" type="ORF">UFOPK3610_01372</name>
</gene>
<dbReference type="EMBL" id="CAFBMR010000062">
    <property type="protein sequence ID" value="CAB4920318.1"/>
    <property type="molecule type" value="Genomic_DNA"/>
</dbReference>
<organism evidence="2">
    <name type="scientific">freshwater metagenome</name>
    <dbReference type="NCBI Taxonomy" id="449393"/>
    <lineage>
        <taxon>unclassified sequences</taxon>
        <taxon>metagenomes</taxon>
        <taxon>ecological metagenomes</taxon>
    </lineage>
</organism>
<protein>
    <submittedName>
        <fullName evidence="2">Unannotated protein</fullName>
    </submittedName>
</protein>